<feature type="region of interest" description="Disordered" evidence="1">
    <location>
        <begin position="57"/>
        <end position="79"/>
    </location>
</feature>
<evidence type="ECO:0008006" key="5">
    <source>
        <dbReference type="Google" id="ProtNLM"/>
    </source>
</evidence>
<accession>A0A1H4UP29</accession>
<gene>
    <name evidence="3" type="ORF">SAMN05444164_2525</name>
</gene>
<feature type="chain" id="PRO_5011462337" description="Lipoprotein" evidence="2">
    <location>
        <begin position="20"/>
        <end position="79"/>
    </location>
</feature>
<dbReference type="PROSITE" id="PS51257">
    <property type="entry name" value="PROKAR_LIPOPROTEIN"/>
    <property type="match status" value="1"/>
</dbReference>
<reference evidence="3 4" key="1">
    <citation type="submission" date="2016-10" db="EMBL/GenBank/DDBJ databases">
        <authorList>
            <person name="de Groot N.N."/>
        </authorList>
    </citation>
    <scope>NUCLEOTIDE SEQUENCE [LARGE SCALE GENOMIC DNA]</scope>
    <source>
        <strain evidence="3 4">MT12</strain>
    </source>
</reference>
<dbReference type="AlphaFoldDB" id="A0A1H4UP29"/>
<evidence type="ECO:0000256" key="1">
    <source>
        <dbReference type="SAM" id="MobiDB-lite"/>
    </source>
</evidence>
<sequence length="79" mass="8546">MRTLLAVGFLISLTACASAAPWHGTHTRHRAMTHHGQTVSLGDFAVPRESYAAARPQTYYNDTPSYDDPSKLGGQPSAM</sequence>
<feature type="signal peptide" evidence="2">
    <location>
        <begin position="1"/>
        <end position="19"/>
    </location>
</feature>
<keyword evidence="2" id="KW-0732">Signal</keyword>
<organism evidence="3 4">
    <name type="scientific">Bradyrhizobium erythrophlei</name>
    <dbReference type="NCBI Taxonomy" id="1437360"/>
    <lineage>
        <taxon>Bacteria</taxon>
        <taxon>Pseudomonadati</taxon>
        <taxon>Pseudomonadota</taxon>
        <taxon>Alphaproteobacteria</taxon>
        <taxon>Hyphomicrobiales</taxon>
        <taxon>Nitrobacteraceae</taxon>
        <taxon>Bradyrhizobium</taxon>
    </lineage>
</organism>
<evidence type="ECO:0000313" key="3">
    <source>
        <dbReference type="EMBL" id="SEC70475.1"/>
    </source>
</evidence>
<protein>
    <recommendedName>
        <fullName evidence="5">Lipoprotein</fullName>
    </recommendedName>
</protein>
<evidence type="ECO:0000313" key="4">
    <source>
        <dbReference type="Proteomes" id="UP000198992"/>
    </source>
</evidence>
<dbReference type="Proteomes" id="UP000198992">
    <property type="component" value="Unassembled WGS sequence"/>
</dbReference>
<evidence type="ECO:0000256" key="2">
    <source>
        <dbReference type="SAM" id="SignalP"/>
    </source>
</evidence>
<name>A0A1H4UP29_9BRAD</name>
<dbReference type="EMBL" id="FNTH01000001">
    <property type="protein sequence ID" value="SEC70475.1"/>
    <property type="molecule type" value="Genomic_DNA"/>
</dbReference>
<proteinExistence type="predicted"/>